<evidence type="ECO:0000256" key="2">
    <source>
        <dbReference type="ARBA" id="ARBA00022475"/>
    </source>
</evidence>
<dbReference type="InterPro" id="IPR044878">
    <property type="entry name" value="UbiA_sf"/>
</dbReference>
<name>A0A176SZR8_9FLAO</name>
<protein>
    <recommendedName>
        <fullName evidence="9">Prenyltransferase</fullName>
    </recommendedName>
</protein>
<dbReference type="GO" id="GO:0016020">
    <property type="term" value="C:membrane"/>
    <property type="evidence" value="ECO:0007669"/>
    <property type="project" value="UniProtKB-SubCell"/>
</dbReference>
<dbReference type="InterPro" id="IPR000537">
    <property type="entry name" value="UbiA_prenyltransferase"/>
</dbReference>
<evidence type="ECO:0000313" key="8">
    <source>
        <dbReference type="Proteomes" id="UP000076923"/>
    </source>
</evidence>
<evidence type="ECO:0000256" key="4">
    <source>
        <dbReference type="ARBA" id="ARBA00022989"/>
    </source>
</evidence>
<proteinExistence type="predicted"/>
<evidence type="ECO:0000256" key="5">
    <source>
        <dbReference type="ARBA" id="ARBA00023136"/>
    </source>
</evidence>
<dbReference type="PANTHER" id="PTHR42723:SF1">
    <property type="entry name" value="CHLOROPHYLL SYNTHASE, CHLOROPLASTIC"/>
    <property type="match status" value="1"/>
</dbReference>
<gene>
    <name evidence="7" type="ORF">LPB303_15785</name>
</gene>
<dbReference type="AlphaFoldDB" id="A0A176SZR8"/>
<reference evidence="7 8" key="1">
    <citation type="submission" date="2016-02" db="EMBL/GenBank/DDBJ databases">
        <title>Draft genome sequence of Polaribacter atrinae KACC17473.</title>
        <authorList>
            <person name="Shin S.-K."/>
            <person name="Yi H."/>
        </authorList>
    </citation>
    <scope>NUCLEOTIDE SEQUENCE [LARGE SCALE GENOMIC DNA]</scope>
    <source>
        <strain evidence="7 8">KACC 17473</strain>
    </source>
</reference>
<dbReference type="Gene3D" id="1.20.120.1780">
    <property type="entry name" value="UbiA prenyltransferase"/>
    <property type="match status" value="1"/>
</dbReference>
<keyword evidence="5 6" id="KW-0472">Membrane</keyword>
<dbReference type="STRING" id="1333662.LPB303_15785"/>
<dbReference type="OrthoDB" id="9811562at2"/>
<feature type="transmembrane region" description="Helical" evidence="6">
    <location>
        <begin position="12"/>
        <end position="32"/>
    </location>
</feature>
<feature type="transmembrane region" description="Helical" evidence="6">
    <location>
        <begin position="52"/>
        <end position="74"/>
    </location>
</feature>
<evidence type="ECO:0008006" key="9">
    <source>
        <dbReference type="Google" id="ProtNLM"/>
    </source>
</evidence>
<dbReference type="InterPro" id="IPR050475">
    <property type="entry name" value="Prenyltransferase_related"/>
</dbReference>
<feature type="transmembrane region" description="Helical" evidence="6">
    <location>
        <begin position="303"/>
        <end position="321"/>
    </location>
</feature>
<feature type="transmembrane region" description="Helical" evidence="6">
    <location>
        <begin position="192"/>
        <end position="212"/>
    </location>
</feature>
<dbReference type="PANTHER" id="PTHR42723">
    <property type="entry name" value="CHLOROPHYLL SYNTHASE"/>
    <property type="match status" value="1"/>
</dbReference>
<comment type="subcellular location">
    <subcellularLocation>
        <location evidence="1">Membrane</location>
        <topology evidence="1">Multi-pass membrane protein</topology>
    </subcellularLocation>
</comment>
<evidence type="ECO:0000256" key="1">
    <source>
        <dbReference type="ARBA" id="ARBA00004141"/>
    </source>
</evidence>
<feature type="transmembrane region" description="Helical" evidence="6">
    <location>
        <begin position="245"/>
        <end position="265"/>
    </location>
</feature>
<dbReference type="GO" id="GO:0016765">
    <property type="term" value="F:transferase activity, transferring alkyl or aryl (other than methyl) groups"/>
    <property type="evidence" value="ECO:0007669"/>
    <property type="project" value="InterPro"/>
</dbReference>
<dbReference type="Proteomes" id="UP000076923">
    <property type="component" value="Unassembled WGS sequence"/>
</dbReference>
<feature type="transmembrane region" description="Helical" evidence="6">
    <location>
        <begin position="103"/>
        <end position="122"/>
    </location>
</feature>
<dbReference type="CDD" id="cd13961">
    <property type="entry name" value="PT_UbiA_DGGGPS"/>
    <property type="match status" value="1"/>
</dbReference>
<dbReference type="Pfam" id="PF01040">
    <property type="entry name" value="UbiA"/>
    <property type="match status" value="1"/>
</dbReference>
<dbReference type="Gene3D" id="1.10.357.140">
    <property type="entry name" value="UbiA prenyltransferase"/>
    <property type="match status" value="1"/>
</dbReference>
<dbReference type="EMBL" id="LVWE01000085">
    <property type="protein sequence ID" value="OAD40716.1"/>
    <property type="molecule type" value="Genomic_DNA"/>
</dbReference>
<evidence type="ECO:0000256" key="6">
    <source>
        <dbReference type="SAM" id="Phobius"/>
    </source>
</evidence>
<keyword evidence="3 6" id="KW-0812">Transmembrane</keyword>
<accession>A0A176SZR8</accession>
<keyword evidence="4 6" id="KW-1133">Transmembrane helix</keyword>
<feature type="transmembrane region" description="Helical" evidence="6">
    <location>
        <begin position="151"/>
        <end position="172"/>
    </location>
</feature>
<feature type="transmembrane region" description="Helical" evidence="6">
    <location>
        <begin position="271"/>
        <end position="291"/>
    </location>
</feature>
<sequence length="323" mass="37271">MDFLRLIRYKNLLMVLLTMVLTKYALIDSIFFSDISFKNYTLIHTTYLGITLTHYQFILFAFSILCITAGGYIINDIFDTETDKINKPLKVIIDTSISKKKAWVVYYFTSILGFILGTYLSFTTENNLYSFFFLGTILALFLYSKYLKKTLFIGNLLVSALLGLVVFITVIFNEPKAHNSNLLEVISNMATSIRLLLIMITYIVFSVLTNLIREIIKDIEDINGDLKIKANTLPILFGRKRAAKVAFFFSAILLVFLLIILQSLVKEYLLLSYGILFILLPLLYFMYKLWFSESKKEFSQLSNLMKVIMLFGILSMVLFKFNS</sequence>
<comment type="caution">
    <text evidence="7">The sequence shown here is derived from an EMBL/GenBank/DDBJ whole genome shotgun (WGS) entry which is preliminary data.</text>
</comment>
<keyword evidence="8" id="KW-1185">Reference proteome</keyword>
<keyword evidence="2" id="KW-1003">Cell membrane</keyword>
<feature type="transmembrane region" description="Helical" evidence="6">
    <location>
        <begin position="128"/>
        <end position="144"/>
    </location>
</feature>
<organism evidence="7 8">
    <name type="scientific">Polaribacter atrinae</name>
    <dbReference type="NCBI Taxonomy" id="1333662"/>
    <lineage>
        <taxon>Bacteria</taxon>
        <taxon>Pseudomonadati</taxon>
        <taxon>Bacteroidota</taxon>
        <taxon>Flavobacteriia</taxon>
        <taxon>Flavobacteriales</taxon>
        <taxon>Flavobacteriaceae</taxon>
    </lineage>
</organism>
<evidence type="ECO:0000256" key="3">
    <source>
        <dbReference type="ARBA" id="ARBA00022692"/>
    </source>
</evidence>
<evidence type="ECO:0000313" key="7">
    <source>
        <dbReference type="EMBL" id="OAD40716.1"/>
    </source>
</evidence>